<dbReference type="AlphaFoldDB" id="A0A7E4W726"/>
<dbReference type="WBParaSite" id="Pan_g7768.t1">
    <property type="protein sequence ID" value="Pan_g7768.t1"/>
    <property type="gene ID" value="Pan_g7768"/>
</dbReference>
<reference evidence="1" key="1">
    <citation type="journal article" date="2013" name="Genetics">
        <title>The draft genome and transcriptome of Panagrellus redivivus are shaped by the harsh demands of a free-living lifestyle.</title>
        <authorList>
            <person name="Srinivasan J."/>
            <person name="Dillman A.R."/>
            <person name="Macchietto M.G."/>
            <person name="Heikkinen L."/>
            <person name="Lakso M."/>
            <person name="Fracchia K.M."/>
            <person name="Antoshechkin I."/>
            <person name="Mortazavi A."/>
            <person name="Wong G."/>
            <person name="Sternberg P.W."/>
        </authorList>
    </citation>
    <scope>NUCLEOTIDE SEQUENCE [LARGE SCALE GENOMIC DNA]</scope>
    <source>
        <strain evidence="1">MT8872</strain>
    </source>
</reference>
<keyword evidence="1" id="KW-1185">Reference proteome</keyword>
<sequence>MAFSIVNLPQTMKIRTEDNQIMELNGKLFNESVALREAFEMHDDPEVSEIPVPVESADFKNALNLLSFFDLDKPYHPELDCRFLQADQPPMKFLHALSDDDKAGMEIAIDYLECERLDDCLRVYFCEVIHKYLFDCYRYAEEKKH</sequence>
<protein>
    <submittedName>
        <fullName evidence="2">BTB domain-containing protein</fullName>
    </submittedName>
</protein>
<reference evidence="2" key="2">
    <citation type="submission" date="2020-10" db="UniProtKB">
        <authorList>
            <consortium name="WormBaseParasite"/>
        </authorList>
    </citation>
    <scope>IDENTIFICATION</scope>
</reference>
<name>A0A7E4W726_PANRE</name>
<accession>A0A7E4W726</accession>
<dbReference type="Proteomes" id="UP000492821">
    <property type="component" value="Unassembled WGS sequence"/>
</dbReference>
<evidence type="ECO:0000313" key="2">
    <source>
        <dbReference type="WBParaSite" id="Pan_g7768.t1"/>
    </source>
</evidence>
<proteinExistence type="predicted"/>
<evidence type="ECO:0000313" key="1">
    <source>
        <dbReference type="Proteomes" id="UP000492821"/>
    </source>
</evidence>
<organism evidence="1 2">
    <name type="scientific">Panagrellus redivivus</name>
    <name type="common">Microworm</name>
    <dbReference type="NCBI Taxonomy" id="6233"/>
    <lineage>
        <taxon>Eukaryota</taxon>
        <taxon>Metazoa</taxon>
        <taxon>Ecdysozoa</taxon>
        <taxon>Nematoda</taxon>
        <taxon>Chromadorea</taxon>
        <taxon>Rhabditida</taxon>
        <taxon>Tylenchina</taxon>
        <taxon>Panagrolaimomorpha</taxon>
        <taxon>Panagrolaimoidea</taxon>
        <taxon>Panagrolaimidae</taxon>
        <taxon>Panagrellus</taxon>
    </lineage>
</organism>